<dbReference type="EMBL" id="JAUJYN010000001">
    <property type="protein sequence ID" value="KAK1280912.1"/>
    <property type="molecule type" value="Genomic_DNA"/>
</dbReference>
<sequence>MDLNASPLPEEDEETFEQPVENDFSREEYVEHAEERVESSVQIHHVLLTIKEREERRKRMRECQDEPPRQVAVPPHRGSMFQMRSSRSNEKRRLPQGQG</sequence>
<evidence type="ECO:0000256" key="1">
    <source>
        <dbReference type="SAM" id="MobiDB-lite"/>
    </source>
</evidence>
<name>A0AAV9BXR1_ACOGR</name>
<reference evidence="2" key="1">
    <citation type="journal article" date="2023" name="Nat. Commun.">
        <title>Diploid and tetraploid genomes of Acorus and the evolution of monocots.</title>
        <authorList>
            <person name="Ma L."/>
            <person name="Liu K.W."/>
            <person name="Li Z."/>
            <person name="Hsiao Y.Y."/>
            <person name="Qi Y."/>
            <person name="Fu T."/>
            <person name="Tang G.D."/>
            <person name="Zhang D."/>
            <person name="Sun W.H."/>
            <person name="Liu D.K."/>
            <person name="Li Y."/>
            <person name="Chen G.Z."/>
            <person name="Liu X.D."/>
            <person name="Liao X.Y."/>
            <person name="Jiang Y.T."/>
            <person name="Yu X."/>
            <person name="Hao Y."/>
            <person name="Huang J."/>
            <person name="Zhao X.W."/>
            <person name="Ke S."/>
            <person name="Chen Y.Y."/>
            <person name="Wu W.L."/>
            <person name="Hsu J.L."/>
            <person name="Lin Y.F."/>
            <person name="Huang M.D."/>
            <person name="Li C.Y."/>
            <person name="Huang L."/>
            <person name="Wang Z.W."/>
            <person name="Zhao X."/>
            <person name="Zhong W.Y."/>
            <person name="Peng D.H."/>
            <person name="Ahmad S."/>
            <person name="Lan S."/>
            <person name="Zhang J.S."/>
            <person name="Tsai W.C."/>
            <person name="Van de Peer Y."/>
            <person name="Liu Z.J."/>
        </authorList>
    </citation>
    <scope>NUCLEOTIDE SEQUENCE</scope>
    <source>
        <strain evidence="2">SCP</strain>
    </source>
</reference>
<proteinExistence type="predicted"/>
<reference evidence="2" key="2">
    <citation type="submission" date="2023-06" db="EMBL/GenBank/DDBJ databases">
        <authorList>
            <person name="Ma L."/>
            <person name="Liu K.-W."/>
            <person name="Li Z."/>
            <person name="Hsiao Y.-Y."/>
            <person name="Qi Y."/>
            <person name="Fu T."/>
            <person name="Tang G."/>
            <person name="Zhang D."/>
            <person name="Sun W.-H."/>
            <person name="Liu D.-K."/>
            <person name="Li Y."/>
            <person name="Chen G.-Z."/>
            <person name="Liu X.-D."/>
            <person name="Liao X.-Y."/>
            <person name="Jiang Y.-T."/>
            <person name="Yu X."/>
            <person name="Hao Y."/>
            <person name="Huang J."/>
            <person name="Zhao X.-W."/>
            <person name="Ke S."/>
            <person name="Chen Y.-Y."/>
            <person name="Wu W.-L."/>
            <person name="Hsu J.-L."/>
            <person name="Lin Y.-F."/>
            <person name="Huang M.-D."/>
            <person name="Li C.-Y."/>
            <person name="Huang L."/>
            <person name="Wang Z.-W."/>
            <person name="Zhao X."/>
            <person name="Zhong W.-Y."/>
            <person name="Peng D.-H."/>
            <person name="Ahmad S."/>
            <person name="Lan S."/>
            <person name="Zhang J.-S."/>
            <person name="Tsai W.-C."/>
            <person name="Van De Peer Y."/>
            <person name="Liu Z.-J."/>
        </authorList>
    </citation>
    <scope>NUCLEOTIDE SEQUENCE</scope>
    <source>
        <strain evidence="2">SCP</strain>
        <tissue evidence="2">Leaves</tissue>
    </source>
</reference>
<keyword evidence="3" id="KW-1185">Reference proteome</keyword>
<feature type="region of interest" description="Disordered" evidence="1">
    <location>
        <begin position="58"/>
        <end position="99"/>
    </location>
</feature>
<organism evidence="2 3">
    <name type="scientific">Acorus gramineus</name>
    <name type="common">Dwarf sweet flag</name>
    <dbReference type="NCBI Taxonomy" id="55184"/>
    <lineage>
        <taxon>Eukaryota</taxon>
        <taxon>Viridiplantae</taxon>
        <taxon>Streptophyta</taxon>
        <taxon>Embryophyta</taxon>
        <taxon>Tracheophyta</taxon>
        <taxon>Spermatophyta</taxon>
        <taxon>Magnoliopsida</taxon>
        <taxon>Liliopsida</taxon>
        <taxon>Acoraceae</taxon>
        <taxon>Acorus</taxon>
    </lineage>
</organism>
<evidence type="ECO:0000313" key="2">
    <source>
        <dbReference type="EMBL" id="KAK1280912.1"/>
    </source>
</evidence>
<feature type="region of interest" description="Disordered" evidence="1">
    <location>
        <begin position="1"/>
        <end position="22"/>
    </location>
</feature>
<protein>
    <submittedName>
        <fullName evidence="2">Uncharacterized protein</fullName>
    </submittedName>
</protein>
<dbReference type="Proteomes" id="UP001179952">
    <property type="component" value="Unassembled WGS sequence"/>
</dbReference>
<feature type="compositionally biased region" description="Basic and acidic residues" evidence="1">
    <location>
        <begin position="58"/>
        <end position="68"/>
    </location>
</feature>
<accession>A0AAV9BXR1</accession>
<gene>
    <name evidence="2" type="ORF">QJS04_geneDACA019855</name>
</gene>
<evidence type="ECO:0000313" key="3">
    <source>
        <dbReference type="Proteomes" id="UP001179952"/>
    </source>
</evidence>
<dbReference type="AlphaFoldDB" id="A0AAV9BXR1"/>
<comment type="caution">
    <text evidence="2">The sequence shown here is derived from an EMBL/GenBank/DDBJ whole genome shotgun (WGS) entry which is preliminary data.</text>
</comment>